<keyword evidence="11" id="KW-1185">Reference proteome</keyword>
<dbReference type="EMBL" id="JAPFFK010000017">
    <property type="protein sequence ID" value="KAJ6699728.1"/>
    <property type="molecule type" value="Genomic_DNA"/>
</dbReference>
<gene>
    <name evidence="10" type="ORF">OIU79_012891</name>
</gene>
<keyword evidence="4" id="KW-0677">Repeat</keyword>
<evidence type="ECO:0000256" key="8">
    <source>
        <dbReference type="SAM" id="Phobius"/>
    </source>
</evidence>
<feature type="transmembrane region" description="Helical" evidence="8">
    <location>
        <begin position="264"/>
        <end position="283"/>
    </location>
</feature>
<feature type="transmembrane region" description="Helical" evidence="8">
    <location>
        <begin position="78"/>
        <end position="101"/>
    </location>
</feature>
<dbReference type="InterPro" id="IPR011527">
    <property type="entry name" value="ABC1_TM_dom"/>
</dbReference>
<protein>
    <recommendedName>
        <fullName evidence="9">ABC transmembrane type-1 domain-containing protein</fullName>
    </recommendedName>
</protein>
<evidence type="ECO:0000256" key="1">
    <source>
        <dbReference type="ARBA" id="ARBA00007577"/>
    </source>
</evidence>
<evidence type="ECO:0000256" key="2">
    <source>
        <dbReference type="ARBA" id="ARBA00022448"/>
    </source>
</evidence>
<dbReference type="AlphaFoldDB" id="A0A9Q0Q464"/>
<comment type="caution">
    <text evidence="10">The sequence shown here is derived from an EMBL/GenBank/DDBJ whole genome shotgun (WGS) entry which is preliminary data.</text>
</comment>
<sequence length="310" mass="33278">MAAGLSRDEAKKKTSDASSGSLWTVLKQSDWMDMLLMAFGSMGSAADGSSMAIIMIILSDLMNKYSGTSVTIEDINKFALTLTYVAVGVASASFLEGFCWARTAERQTFRLRRQYLQAVLRQDVGFFDKNLGTSLASQVVSNISIDTLTIQGVLSEKIANFITNIVMFITGQVAALYLSWRLAVVAIPALLMLIIPGLVYGKLLGEVGKKIQEAYGVAGGIVEQAVSSIRTVYSYVAEERTAKEYQNALKPALELGIKQGLMKGMAIGTVGITFAVWALQGWYGSTLVINRGAKGGNVFTAGLCIIYGGL</sequence>
<dbReference type="Gene3D" id="1.20.1560.10">
    <property type="entry name" value="ABC transporter type 1, transmembrane domain"/>
    <property type="match status" value="1"/>
</dbReference>
<keyword evidence="5 8" id="KW-1133">Transmembrane helix</keyword>
<reference evidence="10" key="2">
    <citation type="journal article" date="2023" name="Int. J. Mol. Sci.">
        <title>De Novo Assembly and Annotation of 11 Diverse Shrub Willow (Salix) Genomes Reveals Novel Gene Organization in Sex-Linked Regions.</title>
        <authorList>
            <person name="Hyden B."/>
            <person name="Feng K."/>
            <person name="Yates T.B."/>
            <person name="Jawdy S."/>
            <person name="Cereghino C."/>
            <person name="Smart L.B."/>
            <person name="Muchero W."/>
        </authorList>
    </citation>
    <scope>NUCLEOTIDE SEQUENCE</scope>
    <source>
        <tissue evidence="10">Shoot tip</tissue>
    </source>
</reference>
<comment type="similarity">
    <text evidence="1">Belongs to the ABC transporter superfamily. ABCB family. Multidrug resistance exporter (TC 3.A.1.201) subfamily.</text>
</comment>
<dbReference type="GO" id="GO:0005524">
    <property type="term" value="F:ATP binding"/>
    <property type="evidence" value="ECO:0007669"/>
    <property type="project" value="InterPro"/>
</dbReference>
<dbReference type="OrthoDB" id="6500128at2759"/>
<evidence type="ECO:0000259" key="9">
    <source>
        <dbReference type="PROSITE" id="PS50929"/>
    </source>
</evidence>
<dbReference type="PANTHER" id="PTHR45136:SF2">
    <property type="entry name" value="ABC TRANSPORTER DOMAIN-CONTAINING PROTEIN"/>
    <property type="match status" value="1"/>
</dbReference>
<name>A0A9Q0Q464_SALPP</name>
<evidence type="ECO:0000313" key="11">
    <source>
        <dbReference type="Proteomes" id="UP001151532"/>
    </source>
</evidence>
<evidence type="ECO:0000313" key="10">
    <source>
        <dbReference type="EMBL" id="KAJ6699728.1"/>
    </source>
</evidence>
<dbReference type="InterPro" id="IPR036640">
    <property type="entry name" value="ABC1_TM_sf"/>
</dbReference>
<accession>A0A9Q0Q464</accession>
<reference evidence="10" key="1">
    <citation type="submission" date="2022-11" db="EMBL/GenBank/DDBJ databases">
        <authorList>
            <person name="Hyden B.L."/>
            <person name="Feng K."/>
            <person name="Yates T."/>
            <person name="Jawdy S."/>
            <person name="Smart L.B."/>
            <person name="Muchero W."/>
        </authorList>
    </citation>
    <scope>NUCLEOTIDE SEQUENCE</scope>
    <source>
        <tissue evidence="10">Shoot tip</tissue>
    </source>
</reference>
<dbReference type="PROSITE" id="PS50929">
    <property type="entry name" value="ABC_TM1F"/>
    <property type="match status" value="1"/>
</dbReference>
<evidence type="ECO:0000256" key="5">
    <source>
        <dbReference type="ARBA" id="ARBA00022989"/>
    </source>
</evidence>
<evidence type="ECO:0000256" key="4">
    <source>
        <dbReference type="ARBA" id="ARBA00022737"/>
    </source>
</evidence>
<evidence type="ECO:0000256" key="6">
    <source>
        <dbReference type="ARBA" id="ARBA00023136"/>
    </source>
</evidence>
<dbReference type="Proteomes" id="UP001151532">
    <property type="component" value="Chromosome 6"/>
</dbReference>
<dbReference type="Pfam" id="PF00664">
    <property type="entry name" value="ABC_membrane"/>
    <property type="match status" value="1"/>
</dbReference>
<dbReference type="SUPFAM" id="SSF90123">
    <property type="entry name" value="ABC transporter transmembrane region"/>
    <property type="match status" value="1"/>
</dbReference>
<dbReference type="GO" id="GO:0016020">
    <property type="term" value="C:membrane"/>
    <property type="evidence" value="ECO:0007669"/>
    <property type="project" value="InterPro"/>
</dbReference>
<organism evidence="10 11">
    <name type="scientific">Salix purpurea</name>
    <name type="common">Purple osier willow</name>
    <dbReference type="NCBI Taxonomy" id="77065"/>
    <lineage>
        <taxon>Eukaryota</taxon>
        <taxon>Viridiplantae</taxon>
        <taxon>Streptophyta</taxon>
        <taxon>Embryophyta</taxon>
        <taxon>Tracheophyta</taxon>
        <taxon>Spermatophyta</taxon>
        <taxon>Magnoliopsida</taxon>
        <taxon>eudicotyledons</taxon>
        <taxon>Gunneridae</taxon>
        <taxon>Pentapetalae</taxon>
        <taxon>rosids</taxon>
        <taxon>fabids</taxon>
        <taxon>Malpighiales</taxon>
        <taxon>Salicaceae</taxon>
        <taxon>Saliceae</taxon>
        <taxon>Salix</taxon>
    </lineage>
</organism>
<keyword evidence="3 8" id="KW-0812">Transmembrane</keyword>
<dbReference type="PANTHER" id="PTHR45136">
    <property type="entry name" value="ABC TRANSPORTER DOMAIN-CONTAINING PROTEIN"/>
    <property type="match status" value="1"/>
</dbReference>
<evidence type="ECO:0000256" key="7">
    <source>
        <dbReference type="ARBA" id="ARBA00023180"/>
    </source>
</evidence>
<feature type="transmembrane region" description="Helical" evidence="8">
    <location>
        <begin position="183"/>
        <end position="201"/>
    </location>
</feature>
<dbReference type="CDD" id="cd18577">
    <property type="entry name" value="ABC_6TM_Pgp_ABCB1_D1_like"/>
    <property type="match status" value="1"/>
</dbReference>
<feature type="transmembrane region" description="Helical" evidence="8">
    <location>
        <begin position="35"/>
        <end position="58"/>
    </location>
</feature>
<evidence type="ECO:0000256" key="3">
    <source>
        <dbReference type="ARBA" id="ARBA00022692"/>
    </source>
</evidence>
<dbReference type="GO" id="GO:0140359">
    <property type="term" value="F:ABC-type transporter activity"/>
    <property type="evidence" value="ECO:0007669"/>
    <property type="project" value="InterPro"/>
</dbReference>
<keyword evidence="2" id="KW-0813">Transport</keyword>
<proteinExistence type="inferred from homology"/>
<keyword evidence="6 8" id="KW-0472">Membrane</keyword>
<feature type="domain" description="ABC transmembrane type-1" evidence="9">
    <location>
        <begin position="35"/>
        <end position="310"/>
    </location>
</feature>
<keyword evidence="7" id="KW-0325">Glycoprotein</keyword>